<protein>
    <recommendedName>
        <fullName evidence="3 5">Regulatory protein RecX</fullName>
    </recommendedName>
</protein>
<name>A0A5D8QBZ5_9THEO</name>
<evidence type="ECO:0000313" key="7">
    <source>
        <dbReference type="EMBL" id="TZE82042.1"/>
    </source>
</evidence>
<accession>A0A5D8QBZ5</accession>
<dbReference type="Proteomes" id="UP000322976">
    <property type="component" value="Unassembled WGS sequence"/>
</dbReference>
<evidence type="ECO:0000256" key="4">
    <source>
        <dbReference type="ARBA" id="ARBA00022490"/>
    </source>
</evidence>
<dbReference type="Pfam" id="PF21982">
    <property type="entry name" value="RecX_HTH1"/>
    <property type="match status" value="1"/>
</dbReference>
<comment type="caution">
    <text evidence="7">The sequence shown here is derived from an EMBL/GenBank/DDBJ whole genome shotgun (WGS) entry which is preliminary data.</text>
</comment>
<evidence type="ECO:0000256" key="2">
    <source>
        <dbReference type="ARBA" id="ARBA00009695"/>
    </source>
</evidence>
<organism evidence="7 8">
    <name type="scientific">Calorimonas adulescens</name>
    <dbReference type="NCBI Taxonomy" id="2606906"/>
    <lineage>
        <taxon>Bacteria</taxon>
        <taxon>Bacillati</taxon>
        <taxon>Bacillota</taxon>
        <taxon>Clostridia</taxon>
        <taxon>Thermoanaerobacterales</taxon>
        <taxon>Thermoanaerobacteraceae</taxon>
        <taxon>Calorimonas</taxon>
    </lineage>
</organism>
<dbReference type="InterPro" id="IPR053926">
    <property type="entry name" value="RecX_HTH_1st"/>
</dbReference>
<dbReference type="HAMAP" id="MF_01114">
    <property type="entry name" value="RecX"/>
    <property type="match status" value="1"/>
</dbReference>
<dbReference type="PANTHER" id="PTHR33602:SF1">
    <property type="entry name" value="REGULATORY PROTEIN RECX FAMILY PROTEIN"/>
    <property type="match status" value="1"/>
</dbReference>
<dbReference type="GO" id="GO:0005737">
    <property type="term" value="C:cytoplasm"/>
    <property type="evidence" value="ECO:0007669"/>
    <property type="project" value="UniProtKB-SubCell"/>
</dbReference>
<dbReference type="InterPro" id="IPR003783">
    <property type="entry name" value="Regulatory_RecX"/>
</dbReference>
<sequence>MNYEVLNYALNYLKTPHTRYELETKLKGKKYEGNDISEVIDYLTVLGYIDDEKYTELYIDYYLSVKGDSKKMVFSKLIKKGVDKSIISKILEEYAEYSEVDAVLKIIGKKFKSVDLSDKVKLMKIKKYLINKGFSIQAIDESIKKLI</sequence>
<keyword evidence="4 5" id="KW-0963">Cytoplasm</keyword>
<gene>
    <name evidence="5" type="primary">recX</name>
    <name evidence="7" type="ORF">FWJ32_07390</name>
</gene>
<dbReference type="PANTHER" id="PTHR33602">
    <property type="entry name" value="REGULATORY PROTEIN RECX FAMILY PROTEIN"/>
    <property type="match status" value="1"/>
</dbReference>
<comment type="similarity">
    <text evidence="2 5">Belongs to the RecX family.</text>
</comment>
<dbReference type="RefSeq" id="WP_149545313.1">
    <property type="nucleotide sequence ID" value="NZ_VTPS01000009.1"/>
</dbReference>
<dbReference type="Gene3D" id="1.10.10.10">
    <property type="entry name" value="Winged helix-like DNA-binding domain superfamily/Winged helix DNA-binding domain"/>
    <property type="match status" value="3"/>
</dbReference>
<dbReference type="EMBL" id="VTPS01000009">
    <property type="protein sequence ID" value="TZE82042.1"/>
    <property type="molecule type" value="Genomic_DNA"/>
</dbReference>
<dbReference type="InterPro" id="IPR036388">
    <property type="entry name" value="WH-like_DNA-bd_sf"/>
</dbReference>
<comment type="function">
    <text evidence="5">Modulates RecA activity.</text>
</comment>
<comment type="subcellular location">
    <subcellularLocation>
        <location evidence="1 5">Cytoplasm</location>
    </subcellularLocation>
</comment>
<evidence type="ECO:0000259" key="6">
    <source>
        <dbReference type="Pfam" id="PF21982"/>
    </source>
</evidence>
<evidence type="ECO:0000256" key="3">
    <source>
        <dbReference type="ARBA" id="ARBA00018111"/>
    </source>
</evidence>
<keyword evidence="8" id="KW-1185">Reference proteome</keyword>
<dbReference type="AlphaFoldDB" id="A0A5D8QBZ5"/>
<feature type="domain" description="RecX first three-helical" evidence="6">
    <location>
        <begin position="7"/>
        <end position="43"/>
    </location>
</feature>
<proteinExistence type="inferred from homology"/>
<reference evidence="7 8" key="1">
    <citation type="submission" date="2019-08" db="EMBL/GenBank/DDBJ databases">
        <title>Calorimonas adulescens gen. nov., sp. nov., an anaerobic thermophilic bacterium from Sakhalin hot spring.</title>
        <authorList>
            <person name="Khomyakova M.A."/>
            <person name="Merkel A.Y."/>
            <person name="Novikov A."/>
            <person name="Bonch-Osmolovskaya E.A."/>
            <person name="Slobodkin A.I."/>
        </authorList>
    </citation>
    <scope>NUCLEOTIDE SEQUENCE [LARGE SCALE GENOMIC DNA]</scope>
    <source>
        <strain evidence="7 8">A05MB</strain>
    </source>
</reference>
<evidence type="ECO:0000313" key="8">
    <source>
        <dbReference type="Proteomes" id="UP000322976"/>
    </source>
</evidence>
<evidence type="ECO:0000256" key="5">
    <source>
        <dbReference type="HAMAP-Rule" id="MF_01114"/>
    </source>
</evidence>
<evidence type="ECO:0000256" key="1">
    <source>
        <dbReference type="ARBA" id="ARBA00004496"/>
    </source>
</evidence>
<dbReference type="GO" id="GO:0006282">
    <property type="term" value="P:regulation of DNA repair"/>
    <property type="evidence" value="ECO:0007669"/>
    <property type="project" value="UniProtKB-UniRule"/>
</dbReference>